<dbReference type="Proteomes" id="UP001142393">
    <property type="component" value="Unassembled WGS sequence"/>
</dbReference>
<feature type="compositionally biased region" description="Polar residues" evidence="1">
    <location>
        <begin position="234"/>
        <end position="247"/>
    </location>
</feature>
<feature type="compositionally biased region" description="Low complexity" evidence="1">
    <location>
        <begin position="260"/>
        <end position="279"/>
    </location>
</feature>
<name>A0A9W8TZ24_9AGAR</name>
<feature type="region of interest" description="Disordered" evidence="1">
    <location>
        <begin position="178"/>
        <end position="309"/>
    </location>
</feature>
<protein>
    <submittedName>
        <fullName evidence="2">Uncharacterized protein</fullName>
    </submittedName>
</protein>
<feature type="compositionally biased region" description="Pro residues" evidence="1">
    <location>
        <begin position="187"/>
        <end position="196"/>
    </location>
</feature>
<comment type="caution">
    <text evidence="2">The sequence shown here is derived from an EMBL/GenBank/DDBJ whole genome shotgun (WGS) entry which is preliminary data.</text>
</comment>
<feature type="region of interest" description="Disordered" evidence="1">
    <location>
        <begin position="347"/>
        <end position="405"/>
    </location>
</feature>
<dbReference type="AlphaFoldDB" id="A0A9W8TZ24"/>
<feature type="region of interest" description="Disordered" evidence="1">
    <location>
        <begin position="420"/>
        <end position="445"/>
    </location>
</feature>
<feature type="compositionally biased region" description="Low complexity" evidence="1">
    <location>
        <begin position="385"/>
        <end position="396"/>
    </location>
</feature>
<feature type="compositionally biased region" description="Polar residues" evidence="1">
    <location>
        <begin position="34"/>
        <end position="44"/>
    </location>
</feature>
<reference evidence="2 3" key="1">
    <citation type="journal article" date="2023" name="Proc. Natl. Acad. Sci. U.S.A.">
        <title>A global phylogenomic analysis of the shiitake genus Lentinula.</title>
        <authorList>
            <person name="Sierra-Patev S."/>
            <person name="Min B."/>
            <person name="Naranjo-Ortiz M."/>
            <person name="Looney B."/>
            <person name="Konkel Z."/>
            <person name="Slot J.C."/>
            <person name="Sakamoto Y."/>
            <person name="Steenwyk J.L."/>
            <person name="Rokas A."/>
            <person name="Carro J."/>
            <person name="Camarero S."/>
            <person name="Ferreira P."/>
            <person name="Molpeceres G."/>
            <person name="Ruiz-Duenas F.J."/>
            <person name="Serrano A."/>
            <person name="Henrissat B."/>
            <person name="Drula E."/>
            <person name="Hughes K.W."/>
            <person name="Mata J.L."/>
            <person name="Ishikawa N.K."/>
            <person name="Vargas-Isla R."/>
            <person name="Ushijima S."/>
            <person name="Smith C.A."/>
            <person name="Donoghue J."/>
            <person name="Ahrendt S."/>
            <person name="Andreopoulos W."/>
            <person name="He G."/>
            <person name="LaButti K."/>
            <person name="Lipzen A."/>
            <person name="Ng V."/>
            <person name="Riley R."/>
            <person name="Sandor L."/>
            <person name="Barry K."/>
            <person name="Martinez A.T."/>
            <person name="Xiao Y."/>
            <person name="Gibbons J.G."/>
            <person name="Terashima K."/>
            <person name="Grigoriev I.V."/>
            <person name="Hibbett D."/>
        </authorList>
    </citation>
    <scope>NUCLEOTIDE SEQUENCE [LARGE SCALE GENOMIC DNA]</scope>
    <source>
        <strain evidence="2 3">TFB7810</strain>
    </source>
</reference>
<feature type="compositionally biased region" description="Basic residues" evidence="1">
    <location>
        <begin position="223"/>
        <end position="232"/>
    </location>
</feature>
<accession>A0A9W8TZ24</accession>
<organism evidence="2 3">
    <name type="scientific">Lentinula detonsa</name>
    <dbReference type="NCBI Taxonomy" id="2804962"/>
    <lineage>
        <taxon>Eukaryota</taxon>
        <taxon>Fungi</taxon>
        <taxon>Dikarya</taxon>
        <taxon>Basidiomycota</taxon>
        <taxon>Agaricomycotina</taxon>
        <taxon>Agaricomycetes</taxon>
        <taxon>Agaricomycetidae</taxon>
        <taxon>Agaricales</taxon>
        <taxon>Marasmiineae</taxon>
        <taxon>Omphalotaceae</taxon>
        <taxon>Lentinula</taxon>
    </lineage>
</organism>
<keyword evidence="3" id="KW-1185">Reference proteome</keyword>
<feature type="region of interest" description="Disordered" evidence="1">
    <location>
        <begin position="34"/>
        <end position="92"/>
    </location>
</feature>
<dbReference type="EMBL" id="JANVFU010000005">
    <property type="protein sequence ID" value="KAJ3745843.1"/>
    <property type="molecule type" value="Genomic_DNA"/>
</dbReference>
<sequence length="472" mass="51125">MPFPFPFTFSLTVPGLANPFSASPLYPYQQSLRTQNEAGSSTMRTSRRSNLAEDGNEDELNLSKHHQKSRRASPSPVELGSSRKRGWEPAFAGEPSLAPTFVTVSNGYLDTPAKLGKQNGLNAHEQAVEELQHPPAKRRRTLAGSIVSTAVNAALVGTAVGLTVYRLWRDRGIGKHMEQQITGEDSPSPPPPPYTPSSPDVNVIPPTPRTTRKSRRTHDAHLTRRRPARKVVHNISSLGASTSTPQSALFPPVQPAFDFSPSSQPSPSTSSQRNQNRQTHSPAFGSGASSDQIEGIDSRDGRDLDVDDQMDQMDSLGSKLSLLIEQGKRALGREVVVMSEVEEDAVDDGSGAWIEEDEEGEFGRKDRAHRGRLSRSGSTSKRRTAGSVSASSTTGSLGRRAGVGMNMNINPPPYGMGTDMSLSSSLPSTPPASLPSCETSWESPELRETMERARAIVKERKSMIFRTDTGSL</sequence>
<evidence type="ECO:0000313" key="2">
    <source>
        <dbReference type="EMBL" id="KAJ3745843.1"/>
    </source>
</evidence>
<evidence type="ECO:0000313" key="3">
    <source>
        <dbReference type="Proteomes" id="UP001142393"/>
    </source>
</evidence>
<proteinExistence type="predicted"/>
<gene>
    <name evidence="2" type="ORF">DFH05DRAFT_1489691</name>
</gene>
<evidence type="ECO:0000256" key="1">
    <source>
        <dbReference type="SAM" id="MobiDB-lite"/>
    </source>
</evidence>